<evidence type="ECO:0000313" key="4">
    <source>
        <dbReference type="Proteomes" id="UP001500483"/>
    </source>
</evidence>
<reference evidence="3" key="1">
    <citation type="journal article" date="2014" name="Int. J. Syst. Evol. Microbiol.">
        <title>Complete genome of a new Firmicutes species belonging to the dominant human colonic microbiota ('Ruminococcus bicirculans') reveals two chromosomes and a selective capacity to utilize plant glucans.</title>
        <authorList>
            <consortium name="NISC Comparative Sequencing Program"/>
            <person name="Wegmann U."/>
            <person name="Louis P."/>
            <person name="Goesmann A."/>
            <person name="Henrissat B."/>
            <person name="Duncan S.H."/>
            <person name="Flint H.J."/>
        </authorList>
    </citation>
    <scope>NUCLEOTIDE SEQUENCE</scope>
    <source>
        <strain evidence="3">JCM 9687</strain>
    </source>
</reference>
<evidence type="ECO:0000313" key="3">
    <source>
        <dbReference type="EMBL" id="GAA3364972.1"/>
    </source>
</evidence>
<keyword evidence="1" id="KW-0812">Transmembrane</keyword>
<dbReference type="EMBL" id="BAAAYK010000013">
    <property type="protein sequence ID" value="GAA3353295.1"/>
    <property type="molecule type" value="Genomic_DNA"/>
</dbReference>
<dbReference type="PANTHER" id="PTHR38442">
    <property type="entry name" value="INNER MEMBRANE PROTEIN-RELATED"/>
    <property type="match status" value="1"/>
</dbReference>
<accession>A0ABP6S0N7</accession>
<dbReference type="Proteomes" id="UP001500483">
    <property type="component" value="Unassembled WGS sequence"/>
</dbReference>
<dbReference type="InterPro" id="IPR007383">
    <property type="entry name" value="DUF445"/>
</dbReference>
<feature type="transmembrane region" description="Helical" evidence="1">
    <location>
        <begin position="51"/>
        <end position="69"/>
    </location>
</feature>
<keyword evidence="4" id="KW-1185">Reference proteome</keyword>
<organism evidence="3 4">
    <name type="scientific">Saccharopolyspora gregorii</name>
    <dbReference type="NCBI Taxonomy" id="33914"/>
    <lineage>
        <taxon>Bacteria</taxon>
        <taxon>Bacillati</taxon>
        <taxon>Actinomycetota</taxon>
        <taxon>Actinomycetes</taxon>
        <taxon>Pseudonocardiales</taxon>
        <taxon>Pseudonocardiaceae</taxon>
        <taxon>Saccharopolyspora</taxon>
    </lineage>
</organism>
<evidence type="ECO:0000256" key="1">
    <source>
        <dbReference type="SAM" id="Phobius"/>
    </source>
</evidence>
<protein>
    <submittedName>
        <fullName evidence="3">DUF445 domain-containing protein</fullName>
    </submittedName>
</protein>
<reference evidence="4" key="2">
    <citation type="journal article" date="2019" name="Int. J. Syst. Evol. Microbiol.">
        <title>The Global Catalogue of Microorganisms (GCM) 10K type strain sequencing project: providing services to taxonomists for standard genome sequencing and annotation.</title>
        <authorList>
            <consortium name="The Broad Institute Genomics Platform"/>
            <consortium name="The Broad Institute Genome Sequencing Center for Infectious Disease"/>
            <person name="Wu L."/>
            <person name="Ma J."/>
        </authorList>
    </citation>
    <scope>NUCLEOTIDE SEQUENCE [LARGE SCALE GENOMIC DNA]</scope>
    <source>
        <strain evidence="4">JCM 9687</strain>
    </source>
</reference>
<dbReference type="EMBL" id="BAAAYK010000038">
    <property type="protein sequence ID" value="GAA3364972.1"/>
    <property type="molecule type" value="Genomic_DNA"/>
</dbReference>
<keyword evidence="1" id="KW-0472">Membrane</keyword>
<sequence length="450" mass="49495">MRGRAGSVTAGAVRREAIGAGARCCHNRGVAQTAAADADQVKRRALRRMKAVAGGLLLVATVIFVIARWQENNGAAAWVGYVRAAAEAGMVGALADWFAVTALFRRPLGLPIPHTAIIPTRKDALGQNLGAFVGDNFLAEPVVRDKLGRAEIGARVGTWLDDEAHAERVTSELATAVRGAVQVLRDDDVQAVLEQSVLRKVLEQPWGPPLGRILSQVFADGTHHKLVDLICDRAYDWARDNHATVLRVVSQRAPSWSPRFFDGMVADKIYAEVLSFAWAVKTDPDHQMRKAVDRFLVEFAHDLQHDPKTMERAEQIKQQVVAHPEVQNLVASAWSTAKKMLLDAAEDPSSELRLRVRDGLRGLGRRLATEPELRAKVDGWVESAAVYVVSHYRTEITTLITDTVERWDAEETSRKIELQVGRDLQFIRINGTVVGALAGLVIYALSQLLL</sequence>
<keyword evidence="1" id="KW-1133">Transmembrane helix</keyword>
<feature type="transmembrane region" description="Helical" evidence="1">
    <location>
        <begin position="81"/>
        <end position="104"/>
    </location>
</feature>
<reference evidence="3" key="3">
    <citation type="submission" date="2023-12" db="EMBL/GenBank/DDBJ databases">
        <authorList>
            <person name="Sun Q."/>
            <person name="Inoue M."/>
        </authorList>
    </citation>
    <scope>NUCLEOTIDE SEQUENCE</scope>
    <source>
        <strain evidence="3">JCM 9687</strain>
    </source>
</reference>
<evidence type="ECO:0000313" key="2">
    <source>
        <dbReference type="EMBL" id="GAA3353295.1"/>
    </source>
</evidence>
<dbReference type="PANTHER" id="PTHR38442:SF1">
    <property type="entry name" value="INNER MEMBRANE PROTEIN"/>
    <property type="match status" value="1"/>
</dbReference>
<feature type="transmembrane region" description="Helical" evidence="1">
    <location>
        <begin position="426"/>
        <end position="445"/>
    </location>
</feature>
<comment type="caution">
    <text evidence="3">The sequence shown here is derived from an EMBL/GenBank/DDBJ whole genome shotgun (WGS) entry which is preliminary data.</text>
</comment>
<name>A0ABP6S0N7_9PSEU</name>
<gene>
    <name evidence="2" type="ORF">GCM10020366_06100</name>
    <name evidence="3" type="ORF">GCM10020366_63030</name>
</gene>
<dbReference type="Pfam" id="PF04286">
    <property type="entry name" value="DUF445"/>
    <property type="match status" value="1"/>
</dbReference>
<proteinExistence type="predicted"/>